<evidence type="ECO:0000313" key="2">
    <source>
        <dbReference type="EMBL" id="CAK0841425.1"/>
    </source>
</evidence>
<dbReference type="EMBL" id="CAUYUJ010014454">
    <property type="protein sequence ID" value="CAK0841425.1"/>
    <property type="molecule type" value="Genomic_DNA"/>
</dbReference>
<proteinExistence type="predicted"/>
<reference evidence="2" key="1">
    <citation type="submission" date="2023-10" db="EMBL/GenBank/DDBJ databases">
        <authorList>
            <person name="Chen Y."/>
            <person name="Shah S."/>
            <person name="Dougan E. K."/>
            <person name="Thang M."/>
            <person name="Chan C."/>
        </authorList>
    </citation>
    <scope>NUCLEOTIDE SEQUENCE [LARGE SCALE GENOMIC DNA]</scope>
</reference>
<dbReference type="Proteomes" id="UP001189429">
    <property type="component" value="Unassembled WGS sequence"/>
</dbReference>
<gene>
    <name evidence="2" type="ORF">PCOR1329_LOCUS36632</name>
</gene>
<evidence type="ECO:0000256" key="1">
    <source>
        <dbReference type="SAM" id="MobiDB-lite"/>
    </source>
</evidence>
<protein>
    <submittedName>
        <fullName evidence="2">Uncharacterized protein</fullName>
    </submittedName>
</protein>
<feature type="region of interest" description="Disordered" evidence="1">
    <location>
        <begin position="123"/>
        <end position="149"/>
    </location>
</feature>
<organism evidence="2 3">
    <name type="scientific">Prorocentrum cordatum</name>
    <dbReference type="NCBI Taxonomy" id="2364126"/>
    <lineage>
        <taxon>Eukaryota</taxon>
        <taxon>Sar</taxon>
        <taxon>Alveolata</taxon>
        <taxon>Dinophyceae</taxon>
        <taxon>Prorocentrales</taxon>
        <taxon>Prorocentraceae</taxon>
        <taxon>Prorocentrum</taxon>
    </lineage>
</organism>
<keyword evidence="3" id="KW-1185">Reference proteome</keyword>
<comment type="caution">
    <text evidence="2">The sequence shown here is derived from an EMBL/GenBank/DDBJ whole genome shotgun (WGS) entry which is preliminary data.</text>
</comment>
<name>A0ABN9T8I9_9DINO</name>
<evidence type="ECO:0000313" key="3">
    <source>
        <dbReference type="Proteomes" id="UP001189429"/>
    </source>
</evidence>
<accession>A0ABN9T8I9</accession>
<sequence>MAAATGSEAWKAMFGNAAAAASGPGPTAKTRAVATGESVDTAAKADVALKLNVINAQRMKMVLAIVTMSFAIPVSGEVFQVLEASKASYTAMTEGKKGQGKAPPDVYNVIAAVAHWSHDFPPAERKSRRVHQRPRCRDQARLAGHKGVRDREDVRLVHEAAACPGACPDSRDHG</sequence>